<dbReference type="CDD" id="cd16378">
    <property type="entry name" value="CcmH_N"/>
    <property type="match status" value="1"/>
</dbReference>
<evidence type="ECO:0000313" key="10">
    <source>
        <dbReference type="Proteomes" id="UP001165542"/>
    </source>
</evidence>
<accession>A0ABT2EA44</accession>
<keyword evidence="7" id="KW-0472">Membrane</keyword>
<comment type="function">
    <text evidence="7">Possible subunit of a heme lyase.</text>
</comment>
<evidence type="ECO:0000313" key="9">
    <source>
        <dbReference type="EMBL" id="MCS2608443.1"/>
    </source>
</evidence>
<keyword evidence="2 7" id="KW-0349">Heme</keyword>
<dbReference type="InterPro" id="IPR038297">
    <property type="entry name" value="CcmH/CycL/NrfF/Ccl2_sf"/>
</dbReference>
<feature type="domain" description="CcmH/CycL/Ccl2/NrfF N-terminal" evidence="8">
    <location>
        <begin position="14"/>
        <end position="153"/>
    </location>
</feature>
<keyword evidence="5" id="KW-0201">Cytochrome c-type biogenesis</keyword>
<dbReference type="EMBL" id="JAJISC010000002">
    <property type="protein sequence ID" value="MCS2608443.1"/>
    <property type="molecule type" value="Genomic_DNA"/>
</dbReference>
<keyword evidence="7" id="KW-0812">Transmembrane</keyword>
<comment type="caution">
    <text evidence="9">The sequence shown here is derived from an EMBL/GenBank/DDBJ whole genome shotgun (WGS) entry which is preliminary data.</text>
</comment>
<feature type="transmembrane region" description="Helical" evidence="7">
    <location>
        <begin position="109"/>
        <end position="130"/>
    </location>
</feature>
<evidence type="ECO:0000259" key="8">
    <source>
        <dbReference type="Pfam" id="PF03918"/>
    </source>
</evidence>
<dbReference type="PANTHER" id="PTHR47870:SF1">
    <property type="entry name" value="CYTOCHROME C-TYPE BIOGENESIS PROTEIN CCMH"/>
    <property type="match status" value="1"/>
</dbReference>
<keyword evidence="3 7" id="KW-0479">Metal-binding</keyword>
<organism evidence="9 10">
    <name type="scientific">Halomonas dongshanensis</name>
    <dbReference type="NCBI Taxonomy" id="2890835"/>
    <lineage>
        <taxon>Bacteria</taxon>
        <taxon>Pseudomonadati</taxon>
        <taxon>Pseudomonadota</taxon>
        <taxon>Gammaproteobacteria</taxon>
        <taxon>Oceanospirillales</taxon>
        <taxon>Halomonadaceae</taxon>
        <taxon>Halomonas</taxon>
    </lineage>
</organism>
<sequence length="159" mass="18182">MALRHTLAYLLLLMMSAWMTSAAMAAIEVRHFDDPVLEKRYHDLTSSMRCPLCENQAISDSNAPIAGDMRERIDTLLNEGRSDSEIIDHMVQRFGEYILYNPRLENRTYLLWGLPIALLVLGFVVIVLIVRARRHATTRALNAEERARLAQLMKRGDDA</sequence>
<keyword evidence="10" id="KW-1185">Reference proteome</keyword>
<keyword evidence="4 7" id="KW-0732">Signal</keyword>
<evidence type="ECO:0000256" key="5">
    <source>
        <dbReference type="ARBA" id="ARBA00022748"/>
    </source>
</evidence>
<evidence type="ECO:0000256" key="3">
    <source>
        <dbReference type="ARBA" id="ARBA00022723"/>
    </source>
</evidence>
<evidence type="ECO:0000256" key="7">
    <source>
        <dbReference type="RuleBase" id="RU364112"/>
    </source>
</evidence>
<evidence type="ECO:0000256" key="2">
    <source>
        <dbReference type="ARBA" id="ARBA00022617"/>
    </source>
</evidence>
<dbReference type="InterPro" id="IPR051263">
    <property type="entry name" value="C-type_cytochrome_biogenesis"/>
</dbReference>
<dbReference type="PANTHER" id="PTHR47870">
    <property type="entry name" value="CYTOCHROME C-TYPE BIOGENESIS PROTEIN CCMH"/>
    <property type="match status" value="1"/>
</dbReference>
<comment type="similarity">
    <text evidence="1 7">Belongs to the CcmH/CycL/Ccl2/NrfF family.</text>
</comment>
<dbReference type="Gene3D" id="1.10.8.640">
    <property type="entry name" value="Cytochrome C biogenesis protein"/>
    <property type="match status" value="1"/>
</dbReference>
<protein>
    <recommendedName>
        <fullName evidence="7">Cytochrome c-type biogenesis protein</fullName>
    </recommendedName>
</protein>
<dbReference type="InterPro" id="IPR005616">
    <property type="entry name" value="CcmH/CycL/Ccl2/NrfF_N"/>
</dbReference>
<dbReference type="Pfam" id="PF03918">
    <property type="entry name" value="CcmH"/>
    <property type="match status" value="1"/>
</dbReference>
<feature type="signal peptide" evidence="7">
    <location>
        <begin position="1"/>
        <end position="25"/>
    </location>
</feature>
<dbReference type="Proteomes" id="UP001165542">
    <property type="component" value="Unassembled WGS sequence"/>
</dbReference>
<reference evidence="9" key="1">
    <citation type="submission" date="2021-11" db="EMBL/GenBank/DDBJ databases">
        <title>Halomonas sp., isolated from a coastal aquaculture zone in Dongshan Bay.</title>
        <authorList>
            <person name="Lin W."/>
        </authorList>
    </citation>
    <scope>NUCLEOTIDE SEQUENCE</scope>
    <source>
        <strain evidence="9">Yzlin-01</strain>
    </source>
</reference>
<proteinExistence type="inferred from homology"/>
<keyword evidence="6 7" id="KW-0408">Iron</keyword>
<evidence type="ECO:0000256" key="4">
    <source>
        <dbReference type="ARBA" id="ARBA00022729"/>
    </source>
</evidence>
<evidence type="ECO:0000256" key="6">
    <source>
        <dbReference type="ARBA" id="ARBA00023004"/>
    </source>
</evidence>
<name>A0ABT2EA44_9GAMM</name>
<keyword evidence="7" id="KW-1133">Transmembrane helix</keyword>
<gene>
    <name evidence="9" type="ORF">LLY24_03800</name>
</gene>
<evidence type="ECO:0000256" key="1">
    <source>
        <dbReference type="ARBA" id="ARBA00010342"/>
    </source>
</evidence>
<feature type="chain" id="PRO_5044979160" description="Cytochrome c-type biogenesis protein" evidence="7">
    <location>
        <begin position="26"/>
        <end position="159"/>
    </location>
</feature>
<dbReference type="RefSeq" id="WP_259034953.1">
    <property type="nucleotide sequence ID" value="NZ_JAJISC010000002.1"/>
</dbReference>